<dbReference type="SUPFAM" id="SSF52091">
    <property type="entry name" value="SpoIIaa-like"/>
    <property type="match status" value="1"/>
</dbReference>
<evidence type="ECO:0000313" key="4">
    <source>
        <dbReference type="EMBL" id="MFD1145575.1"/>
    </source>
</evidence>
<dbReference type="PANTHER" id="PTHR33495:SF2">
    <property type="entry name" value="ANTI-SIGMA FACTOR ANTAGONIST TM_1081-RELATED"/>
    <property type="match status" value="1"/>
</dbReference>
<accession>A0ABW3QI95</accession>
<evidence type="ECO:0000256" key="1">
    <source>
        <dbReference type="ARBA" id="ARBA00009013"/>
    </source>
</evidence>
<protein>
    <recommendedName>
        <fullName evidence="2">Anti-sigma factor antagonist</fullName>
    </recommendedName>
</protein>
<evidence type="ECO:0000259" key="3">
    <source>
        <dbReference type="PROSITE" id="PS50801"/>
    </source>
</evidence>
<comment type="similarity">
    <text evidence="1 2">Belongs to the anti-sigma-factor antagonist family.</text>
</comment>
<gene>
    <name evidence="4" type="ORF">ACFQ3T_00385</name>
</gene>
<dbReference type="Proteomes" id="UP001597168">
    <property type="component" value="Unassembled WGS sequence"/>
</dbReference>
<dbReference type="InterPro" id="IPR003658">
    <property type="entry name" value="Anti-sigma_ant"/>
</dbReference>
<keyword evidence="5" id="KW-1185">Reference proteome</keyword>
<feature type="domain" description="STAS" evidence="3">
    <location>
        <begin position="12"/>
        <end position="121"/>
    </location>
</feature>
<dbReference type="Gene3D" id="3.30.750.24">
    <property type="entry name" value="STAS domain"/>
    <property type="match status" value="1"/>
</dbReference>
<reference evidence="5" key="1">
    <citation type="journal article" date="2019" name="Int. J. Syst. Evol. Microbiol.">
        <title>The Global Catalogue of Microorganisms (GCM) 10K type strain sequencing project: providing services to taxonomists for standard genome sequencing and annotation.</title>
        <authorList>
            <consortium name="The Broad Institute Genomics Platform"/>
            <consortium name="The Broad Institute Genome Sequencing Center for Infectious Disease"/>
            <person name="Wu L."/>
            <person name="Ma J."/>
        </authorList>
    </citation>
    <scope>NUCLEOTIDE SEQUENCE [LARGE SCALE GENOMIC DNA]</scope>
    <source>
        <strain evidence="5">CCUG 60214</strain>
    </source>
</reference>
<organism evidence="4 5">
    <name type="scientific">Saccharothrix hoggarensis</name>
    <dbReference type="NCBI Taxonomy" id="913853"/>
    <lineage>
        <taxon>Bacteria</taxon>
        <taxon>Bacillati</taxon>
        <taxon>Actinomycetota</taxon>
        <taxon>Actinomycetes</taxon>
        <taxon>Pseudonocardiales</taxon>
        <taxon>Pseudonocardiaceae</taxon>
        <taxon>Saccharothrix</taxon>
    </lineage>
</organism>
<name>A0ABW3QI95_9PSEU</name>
<sequence>MADSCTETARATITEVDNRDGTVVVAIAGEIDMTCDNAVRAVLSAQLDRQPAGLVVDLTAVDFFGSTGIQLVVEASARAERLGVALAVATDRRTVLRPLEITLVNEMVDIHPTVRDALAALPVEDVPTPRHALQQ</sequence>
<evidence type="ECO:0000256" key="2">
    <source>
        <dbReference type="RuleBase" id="RU003749"/>
    </source>
</evidence>
<dbReference type="PANTHER" id="PTHR33495">
    <property type="entry name" value="ANTI-SIGMA FACTOR ANTAGONIST TM_1081-RELATED-RELATED"/>
    <property type="match status" value="1"/>
</dbReference>
<comment type="caution">
    <text evidence="4">The sequence shown here is derived from an EMBL/GenBank/DDBJ whole genome shotgun (WGS) entry which is preliminary data.</text>
</comment>
<dbReference type="PROSITE" id="PS50801">
    <property type="entry name" value="STAS"/>
    <property type="match status" value="1"/>
</dbReference>
<dbReference type="InterPro" id="IPR036513">
    <property type="entry name" value="STAS_dom_sf"/>
</dbReference>
<evidence type="ECO:0000313" key="5">
    <source>
        <dbReference type="Proteomes" id="UP001597168"/>
    </source>
</evidence>
<proteinExistence type="inferred from homology"/>
<dbReference type="NCBIfam" id="TIGR00377">
    <property type="entry name" value="ant_ant_sig"/>
    <property type="match status" value="1"/>
</dbReference>
<dbReference type="EMBL" id="JBHTLK010000001">
    <property type="protein sequence ID" value="MFD1145575.1"/>
    <property type="molecule type" value="Genomic_DNA"/>
</dbReference>
<dbReference type="RefSeq" id="WP_380718419.1">
    <property type="nucleotide sequence ID" value="NZ_JBHTLK010000001.1"/>
</dbReference>
<dbReference type="InterPro" id="IPR002645">
    <property type="entry name" value="STAS_dom"/>
</dbReference>
<dbReference type="CDD" id="cd07043">
    <property type="entry name" value="STAS_anti-anti-sigma_factors"/>
    <property type="match status" value="1"/>
</dbReference>
<dbReference type="Pfam" id="PF01740">
    <property type="entry name" value="STAS"/>
    <property type="match status" value="1"/>
</dbReference>